<dbReference type="SUPFAM" id="SSF51905">
    <property type="entry name" value="FAD/NAD(P)-binding domain"/>
    <property type="match status" value="1"/>
</dbReference>
<keyword evidence="5" id="KW-0560">Oxidoreductase</keyword>
<dbReference type="GO" id="GO:0008115">
    <property type="term" value="F:sarcosine oxidase activity"/>
    <property type="evidence" value="ECO:0007669"/>
    <property type="project" value="TreeGrafter"/>
</dbReference>
<evidence type="ECO:0000256" key="2">
    <source>
        <dbReference type="ARBA" id="ARBA00010989"/>
    </source>
</evidence>
<accession>A0A507QZ28</accession>
<keyword evidence="3" id="KW-0285">Flavoprotein</keyword>
<dbReference type="Proteomes" id="UP000319663">
    <property type="component" value="Unassembled WGS sequence"/>
</dbReference>
<keyword evidence="4" id="KW-0274">FAD</keyword>
<dbReference type="PANTHER" id="PTHR10961">
    <property type="entry name" value="PEROXISOMAL SARCOSINE OXIDASE"/>
    <property type="match status" value="1"/>
</dbReference>
<dbReference type="GO" id="GO:0050660">
    <property type="term" value="F:flavin adenine dinucleotide binding"/>
    <property type="evidence" value="ECO:0007669"/>
    <property type="project" value="InterPro"/>
</dbReference>
<dbReference type="OrthoDB" id="2219495at2759"/>
<dbReference type="EMBL" id="VIFY01000045">
    <property type="protein sequence ID" value="TQB73375.1"/>
    <property type="molecule type" value="Genomic_DNA"/>
</dbReference>
<dbReference type="GO" id="GO:0051698">
    <property type="term" value="F:saccharopine oxidase activity"/>
    <property type="evidence" value="ECO:0007669"/>
    <property type="project" value="TreeGrafter"/>
</dbReference>
<evidence type="ECO:0000256" key="3">
    <source>
        <dbReference type="ARBA" id="ARBA00022630"/>
    </source>
</evidence>
<evidence type="ECO:0000256" key="5">
    <source>
        <dbReference type="ARBA" id="ARBA00023002"/>
    </source>
</evidence>
<dbReference type="InterPro" id="IPR036188">
    <property type="entry name" value="FAD/NAD-bd_sf"/>
</dbReference>
<evidence type="ECO:0000259" key="6">
    <source>
        <dbReference type="Pfam" id="PF01266"/>
    </source>
</evidence>
<comment type="similarity">
    <text evidence="2">Belongs to the MSOX/MTOX family.</text>
</comment>
<evidence type="ECO:0000256" key="1">
    <source>
        <dbReference type="ARBA" id="ARBA00001974"/>
    </source>
</evidence>
<evidence type="ECO:0000313" key="7">
    <source>
        <dbReference type="EMBL" id="TQB73375.1"/>
    </source>
</evidence>
<dbReference type="PANTHER" id="PTHR10961:SF24">
    <property type="entry name" value="HYPOTHETICAL FRUCTOSYL AMINE:OXYGEN OXIDOREDUCTASE (EUROFUNG)"/>
    <property type="match status" value="1"/>
</dbReference>
<comment type="caution">
    <text evidence="7">The sequence shown here is derived from an EMBL/GenBank/DDBJ whole genome shotgun (WGS) entry which is preliminary data.</text>
</comment>
<reference evidence="7 8" key="1">
    <citation type="submission" date="2019-06" db="EMBL/GenBank/DDBJ databases">
        <title>Wine fermentation using esterase from Monascus purpureus.</title>
        <authorList>
            <person name="Geng C."/>
            <person name="Zhang Y."/>
        </authorList>
    </citation>
    <scope>NUCLEOTIDE SEQUENCE [LARGE SCALE GENOMIC DNA]</scope>
    <source>
        <strain evidence="7">HQ1</strain>
    </source>
</reference>
<organism evidence="7 8">
    <name type="scientific">Monascus purpureus</name>
    <name type="common">Red mold</name>
    <name type="synonym">Monascus anka</name>
    <dbReference type="NCBI Taxonomy" id="5098"/>
    <lineage>
        <taxon>Eukaryota</taxon>
        <taxon>Fungi</taxon>
        <taxon>Dikarya</taxon>
        <taxon>Ascomycota</taxon>
        <taxon>Pezizomycotina</taxon>
        <taxon>Eurotiomycetes</taxon>
        <taxon>Eurotiomycetidae</taxon>
        <taxon>Eurotiales</taxon>
        <taxon>Aspergillaceae</taxon>
        <taxon>Monascus</taxon>
    </lineage>
</organism>
<dbReference type="Pfam" id="PF01266">
    <property type="entry name" value="DAO"/>
    <property type="match status" value="1"/>
</dbReference>
<evidence type="ECO:0000313" key="8">
    <source>
        <dbReference type="Proteomes" id="UP000319663"/>
    </source>
</evidence>
<dbReference type="InterPro" id="IPR006076">
    <property type="entry name" value="FAD-dep_OxRdtase"/>
</dbReference>
<keyword evidence="8" id="KW-1185">Reference proteome</keyword>
<dbReference type="STRING" id="5098.A0A507QZ28"/>
<feature type="domain" description="FAD dependent oxidoreductase" evidence="6">
    <location>
        <begin position="11"/>
        <end position="380"/>
    </location>
</feature>
<gene>
    <name evidence="7" type="ORF">MPDQ_005870</name>
</gene>
<name>A0A507QZ28_MONPU</name>
<dbReference type="AlphaFoldDB" id="A0A507QZ28"/>
<protein>
    <recommendedName>
        <fullName evidence="6">FAD dependent oxidoreductase domain-containing protein</fullName>
    </recommendedName>
</protein>
<proteinExistence type="inferred from homology"/>
<evidence type="ECO:0000256" key="4">
    <source>
        <dbReference type="ARBA" id="ARBA00022827"/>
    </source>
</evidence>
<dbReference type="InterPro" id="IPR045170">
    <property type="entry name" value="MTOX"/>
</dbReference>
<sequence length="444" mass="48960">MASGLTKDSSILVVGGGAWGCSTALHLARRGYQNVTVLDAYPIPSAISAGNDVNKMVEQGSFSEGDDEAVVANALLAAAMEGWNNDPVFTPYYHNTGYIVAASTPEALHTLETREIRHHVGRFTPLNTAEDFRTTMPSGVLTGDFKDWRGFYMKSGAGWVHARKAMVSAFEEASRLGVKFIAGNPSGKVIKLLYSDSDVVGAKTADGLEHRADRTIVAAGASAAQLLDFENQLRATAWTLAHIPMTKEEAQLYKNLPVLFNIEKGFLMEPDEDYHELKICDEHPGYCNWVSSSSSQLPQSVALHKDQIPAPSAERIRALLRETVPHLAERPFSKARVCWCVDTPNRAFLITYHPSYKSLLLASGDSGHGFMHIPSIGGFIVDCLEDKLEEKFKKSWRWRPEMAKTFWGDQTLGRFGAGNKMLDLKETETVGWTNVHKRETAANL</sequence>
<comment type="cofactor">
    <cofactor evidence="1">
        <name>FAD</name>
        <dbReference type="ChEBI" id="CHEBI:57692"/>
    </cofactor>
</comment>
<dbReference type="Gene3D" id="3.50.50.60">
    <property type="entry name" value="FAD/NAD(P)-binding domain"/>
    <property type="match status" value="1"/>
</dbReference>
<dbReference type="Gene3D" id="3.30.9.10">
    <property type="entry name" value="D-Amino Acid Oxidase, subunit A, domain 2"/>
    <property type="match status" value="1"/>
</dbReference>